<evidence type="ECO:0008006" key="4">
    <source>
        <dbReference type="Google" id="ProtNLM"/>
    </source>
</evidence>
<dbReference type="Proteomes" id="UP000177821">
    <property type="component" value="Unassembled WGS sequence"/>
</dbReference>
<evidence type="ECO:0000256" key="1">
    <source>
        <dbReference type="SAM" id="Phobius"/>
    </source>
</evidence>
<evidence type="ECO:0000313" key="2">
    <source>
        <dbReference type="EMBL" id="OGY29631.1"/>
    </source>
</evidence>
<name>A0A1G1WPU7_9BACT</name>
<evidence type="ECO:0000313" key="3">
    <source>
        <dbReference type="Proteomes" id="UP000177821"/>
    </source>
</evidence>
<comment type="caution">
    <text evidence="2">The sequence shown here is derived from an EMBL/GenBank/DDBJ whole genome shotgun (WGS) entry which is preliminary data.</text>
</comment>
<sequence>MGRERGPMVTAIAQKRVGLWPTLLNFLKSWIIPALLCGGLFLYFVAAPIKTYNPHAYFGLVGAILCLILILGLDFSIQAWVKKRADAYEYWTRMAINIMEKEGYPRVVRLHLYLKEEITTTRLLWMYVLPALCVAAFSTWFYVANLGSTWVVNGETSLSRSVMIAEPFGNKIQGFNNDQSHIFSVGGVTQDGVRVSATLKAILRITDEEKDLIGFARNVRGNPNEELSAHLSAAFNREFAGYVSTVRHTELSLLALEYGAVRNLTDEALRGLAVKWDGEVVITNTHPTLKQTRLGVSG</sequence>
<feature type="transmembrane region" description="Helical" evidence="1">
    <location>
        <begin position="55"/>
        <end position="75"/>
    </location>
</feature>
<feature type="transmembrane region" description="Helical" evidence="1">
    <location>
        <begin position="30"/>
        <end position="49"/>
    </location>
</feature>
<proteinExistence type="predicted"/>
<keyword evidence="1" id="KW-1133">Transmembrane helix</keyword>
<organism evidence="2 3">
    <name type="scientific">Candidatus Woykebacteria bacterium RIFCSPHIGHO2_02_FULL_43_16b</name>
    <dbReference type="NCBI Taxonomy" id="1802601"/>
    <lineage>
        <taxon>Bacteria</taxon>
        <taxon>Candidatus Woykeibacteriota</taxon>
    </lineage>
</organism>
<keyword evidence="1" id="KW-0812">Transmembrane</keyword>
<dbReference type="AlphaFoldDB" id="A0A1G1WPU7"/>
<accession>A0A1G1WPU7</accession>
<dbReference type="EMBL" id="MHCX01000020">
    <property type="protein sequence ID" value="OGY29631.1"/>
    <property type="molecule type" value="Genomic_DNA"/>
</dbReference>
<gene>
    <name evidence="2" type="ORF">A3J50_00265</name>
</gene>
<feature type="transmembrane region" description="Helical" evidence="1">
    <location>
        <begin position="123"/>
        <end position="143"/>
    </location>
</feature>
<reference evidence="2 3" key="1">
    <citation type="journal article" date="2016" name="Nat. Commun.">
        <title>Thousands of microbial genomes shed light on interconnected biogeochemical processes in an aquifer system.</title>
        <authorList>
            <person name="Anantharaman K."/>
            <person name="Brown C.T."/>
            <person name="Hug L.A."/>
            <person name="Sharon I."/>
            <person name="Castelle C.J."/>
            <person name="Probst A.J."/>
            <person name="Thomas B.C."/>
            <person name="Singh A."/>
            <person name="Wilkins M.J."/>
            <person name="Karaoz U."/>
            <person name="Brodie E.L."/>
            <person name="Williams K.H."/>
            <person name="Hubbard S.S."/>
            <person name="Banfield J.F."/>
        </authorList>
    </citation>
    <scope>NUCLEOTIDE SEQUENCE [LARGE SCALE GENOMIC DNA]</scope>
</reference>
<keyword evidence="1" id="KW-0472">Membrane</keyword>
<protein>
    <recommendedName>
        <fullName evidence="4">Band 7 domain-containing protein</fullName>
    </recommendedName>
</protein>